<dbReference type="GO" id="GO:0000278">
    <property type="term" value="P:mitotic cell cycle"/>
    <property type="evidence" value="ECO:0007669"/>
    <property type="project" value="TreeGrafter"/>
</dbReference>
<dbReference type="GO" id="GO:0008017">
    <property type="term" value="F:microtubule binding"/>
    <property type="evidence" value="ECO:0007669"/>
    <property type="project" value="InterPro"/>
</dbReference>
<comment type="caution">
    <text evidence="6">The sequence shown here is derived from an EMBL/GenBank/DDBJ whole genome shotgun (WGS) entry which is preliminary data.</text>
</comment>
<feature type="non-terminal residue" evidence="6">
    <location>
        <position position="1"/>
    </location>
</feature>
<feature type="coiled-coil region" evidence="1">
    <location>
        <begin position="1988"/>
        <end position="2351"/>
    </location>
</feature>
<dbReference type="GO" id="GO:0000775">
    <property type="term" value="C:chromosome, centromeric region"/>
    <property type="evidence" value="ECO:0007669"/>
    <property type="project" value="InterPro"/>
</dbReference>
<feature type="coiled-coil region" evidence="1">
    <location>
        <begin position="1002"/>
        <end position="1092"/>
    </location>
</feature>
<feature type="domain" description="Centromere protein Cenp-F leucine-rich repeat-containing" evidence="3">
    <location>
        <begin position="2197"/>
        <end position="2336"/>
    </location>
</feature>
<evidence type="ECO:0000256" key="2">
    <source>
        <dbReference type="SAM" id="MobiDB-lite"/>
    </source>
</evidence>
<dbReference type="InterPro" id="IPR018302">
    <property type="entry name" value="CenpF/LEK1_Rb-prot-bd"/>
</dbReference>
<feature type="compositionally biased region" description="Polar residues" evidence="2">
    <location>
        <begin position="3099"/>
        <end position="3123"/>
    </location>
</feature>
<gene>
    <name evidence="6" type="ORF">EI555_021495</name>
</gene>
<feature type="coiled-coil region" evidence="1">
    <location>
        <begin position="116"/>
        <end position="234"/>
    </location>
</feature>
<dbReference type="GO" id="GO:0000922">
    <property type="term" value="C:spindle pole"/>
    <property type="evidence" value="ECO:0007669"/>
    <property type="project" value="TreeGrafter"/>
</dbReference>
<dbReference type="EMBL" id="RWIC01000121">
    <property type="protein sequence ID" value="TKC49326.1"/>
    <property type="molecule type" value="Genomic_DNA"/>
</dbReference>
<keyword evidence="1" id="KW-0175">Coiled coil</keyword>
<feature type="compositionally biased region" description="Polar residues" evidence="2">
    <location>
        <begin position="1477"/>
        <end position="1489"/>
    </location>
</feature>
<feature type="region of interest" description="Disordered" evidence="2">
    <location>
        <begin position="2957"/>
        <end position="3180"/>
    </location>
</feature>
<dbReference type="InterPro" id="IPR043513">
    <property type="entry name" value="Cenp-F"/>
</dbReference>
<feature type="compositionally biased region" description="Polar residues" evidence="2">
    <location>
        <begin position="566"/>
        <end position="575"/>
    </location>
</feature>
<name>A0A4U1FJZ8_MONMO</name>
<feature type="region of interest" description="Disordered" evidence="2">
    <location>
        <begin position="1467"/>
        <end position="1489"/>
    </location>
</feature>
<evidence type="ECO:0000259" key="4">
    <source>
        <dbReference type="Pfam" id="PF10481"/>
    </source>
</evidence>
<feature type="compositionally biased region" description="Polar residues" evidence="2">
    <location>
        <begin position="3134"/>
        <end position="3143"/>
    </location>
</feature>
<dbReference type="Pfam" id="PF10473">
    <property type="entry name" value="CENP-F_leu_zip"/>
    <property type="match status" value="2"/>
</dbReference>
<dbReference type="Pfam" id="PF10481">
    <property type="entry name" value="CENP-F_N"/>
    <property type="match status" value="1"/>
</dbReference>
<dbReference type="Pfam" id="PF10490">
    <property type="entry name" value="CENP-F_C_Rb_bdg"/>
    <property type="match status" value="1"/>
</dbReference>
<accession>A0A4U1FJZ8</accession>
<feature type="compositionally biased region" description="Polar residues" evidence="2">
    <location>
        <begin position="1350"/>
        <end position="1360"/>
    </location>
</feature>
<feature type="coiled-coil region" evidence="1">
    <location>
        <begin position="2390"/>
        <end position="2669"/>
    </location>
</feature>
<feature type="compositionally biased region" description="Basic and acidic residues" evidence="2">
    <location>
        <begin position="576"/>
        <end position="600"/>
    </location>
</feature>
<dbReference type="InterPro" id="IPR018463">
    <property type="entry name" value="Centromere_CenpF_N"/>
</dbReference>
<feature type="compositionally biased region" description="Basic and acidic residues" evidence="2">
    <location>
        <begin position="911"/>
        <end position="923"/>
    </location>
</feature>
<evidence type="ECO:0000259" key="3">
    <source>
        <dbReference type="Pfam" id="PF10473"/>
    </source>
</evidence>
<evidence type="ECO:0000313" key="6">
    <source>
        <dbReference type="EMBL" id="TKC49326.1"/>
    </source>
</evidence>
<dbReference type="GO" id="GO:0010389">
    <property type="term" value="P:regulation of G2/M transition of mitotic cell cycle"/>
    <property type="evidence" value="ECO:0007669"/>
    <property type="project" value="TreeGrafter"/>
</dbReference>
<feature type="coiled-coil region" evidence="1">
    <location>
        <begin position="1388"/>
        <end position="1429"/>
    </location>
</feature>
<feature type="coiled-coil region" evidence="1">
    <location>
        <begin position="1892"/>
        <end position="1954"/>
    </location>
</feature>
<feature type="region of interest" description="Disordered" evidence="2">
    <location>
        <begin position="907"/>
        <end position="931"/>
    </location>
</feature>
<feature type="coiled-coil region" evidence="1">
    <location>
        <begin position="1221"/>
        <end position="1262"/>
    </location>
</feature>
<sequence length="3180" mass="364034">KLCAAAGGSHRHLKLLRPGHLAPPLPCQASRAADPKSALPAFAQVIGKAPEAPKRPPTPGPTPRPRRRLPAYMALSRWNPKNAGLQELLLQARGKSRTFNVVALEKVFKEWKEGLPTRALQKIQELEGQLDKLKKERQQRQFQLETLEAALQKQKQKVENEKAEGANLKRENQSLMEICENLEKTKQKISHELQVKESQVNFQEGQLNSSKKQIEKLEQELKRCKSELERSQQAAQSADVSLSPCTTPQKIFATPLTPSQYYSGSKYEDLKEKYNKEVEERKRLEAEVKALQAKKASQATPQSTMNHRDIARHQASSSVFSWQQEKTPSRLSSNVLKTPIRRDFSASSFSGEQEVTLSRSTLQIGNRDANSSFCDNSSNSHLLDQFKAQNQELRSKISELELRLQGQEREMKGQVNKLQELQLQVEKAKAELNEKEKVLNKSRDELVRTTAQYDQASTKCIALEQKLKKLTEDLSCQRQNAESARCSLEQKIKEKEKEFQEELSRQQRSFQTLDQEFTQTKAKLTQELQQAKNMHNILQAELDKVTSVKHQLEKKLEEFKEKFSRTEQTLQASQTKENELRRSSEEMKRENSLLKSQSEQRAREVCHLEEELKKAKQRLSQSQNFAEEMRAKNTSQETMLRDLQEKINQQENSLTLEKLKLALADLEKQRDCSQDLLKKREHHIEQLNEKLSQTERESEALLSALELKKKEYEELKEEKTLFSLWKSENEQLLNQMESEKESLQSKINHLETCLKTQQIKSHEYNERVRTLEMERENLNVEIRNLHNVIDSKTAEAETQKQAYGELQQKAEFSDQKHEKEIENMCLKISQLTRQVEDLEDKLQSLSSEIMDKNQRYQDLHAESESLRDLLKSRDSSAVTNESHQRSLLAFEQQSAVNNSFANIFEEQESVPSERSECHLETDQSPKSSSMLQNRVVSLEFSLESQKQMNSDLQKQCEELVQIKGEIEENLMKAEQMHQSFVAETSQRISKLQEDTSVHQNVVVETLAALESKERELQLLNEKLETEQAEIQELKKSNHLLQESLKELQLLSETLSLEKKEMSSIISLDKKDIEELTQENGTLKEINATLTQEKMNLLQKTESFSNCIDERDKSISELSDQYKQERLTLLQRCEETGNAFRDLSEKYKAEQEKNSKLECLLNECTSVCEDRKNELGQLKETFAREHQAFVSQLALAEERNQSLILGLETMQQALRSEVTDIQSNSKREADSLKQEIMTLKEEQSKMQQEVNALLQEKEHLMELMKTKHEHQHLELEPIQDSVKVAERKINTRYVQLPMDLEVKDASLDSYNAQLAQVETKVRNMELKLQESEKEEYLQHELQTGGELETGDVQQGTQSQDISGLGNCEIDPEEKYISVLHELSTSQQDNAHLQCSLQTAMNKLDELEKMCEALQVEKLELISELNDSRSECVTATSKMAEEVGKLVNEVKILNDENGLLQGEFVKETPESEFGEQQDEQTSVSLNPLDDSNSYEHLTVSNKEVRMHFAELQEKFSSLQSEHKILHDQHCQMSSKMSELQSYIDTLKAENSVLSMSLRNSQGDLVKEVMPGPGEKHFLSLSLSGVTDSPGNAIESSFYKDLLEHMGETSLLNNLDRTVLANQSSVEKVSCSSLEEENLTEKEIPSAPVRSVEELGTVSQMYLQSFKKLEEKIESQGITKNKEIEELERLLSSSREELDCLRKQYLSENEQWQQKLTSVTAEMESKLAAEKKHTEHLTLELEVARLQLQGLDLSSRSLLGTDIDDAIRGGDDSCEIRELEDYTSETNEGTPKHEIHQICEKDVQQDLSLEMEKITKTSAIKLIGEWSGEQSPETSHRTPVEDTTQGCSECISELSLSGPDASVPMDFLENQVTIQTLQLQVKETSNENLRLLHGIKERDQKVESLLNEIKELDSKLNLQEVQLTTKIEACIELEKTVEELKKEKSDFSEKLESFSRDNQRVESSGGLTSNLEMGTDKLSHEGIEDEVAKVTDNWRERCLNVENELQRVKAERGSTEHHALSAEANLEVVQTEKLFLEKDNENKQKVINCLEEELLVVTSERDQLRGELDTLSKENQELDQMSEKMKEKIQELESHQDEYLHLQEQLQSLEKDSQALSLVRSELENQIRQLNKETKSLVRESESLQTKLSELEHEKLTVTKALEAALMEKGEVAVRLSSTQEEVHQLRKGIEKLRVRIEADEKKQLHISEKLKESERRNDSLQDKVETLERELHMAEENQELVILDAENSKAEVETLKTQMELMTESLKALDLDLVTIRSEKENLVKQLQEKQGQVSELHTLLSSLKNVLEEKEREKIQMKEESKAVVEILQTQLKELSEEVAALCDDQETWKAEEQSLDSPVQEVHQLRNNIGKLKVHLDTNERKQLHILEKLKESEHQAALLKDTVENLERELEVSGKNQEHVILEAEKSKAEVETLKAKIEEMAPNLRALELDLVNTRSEKEDLTKELQKEQGRVSELETLNSSFENLLQEKEQEKEQMKEESKAVVEILQTQLKELSEEVAALCDDQETWKVEEQSLSSQVDSLEHEKAQLLQGLDEAKSNYMLLQSSVNGLIQEVEDGKQKLEKKDEEIRILKNHIQDQEQLVSKLSQMEGEQQLWEEQRTKLENLMVELEQKTQVLQSKNDTLQDTLEALQNSSKDLEKELQLTKMEKLSFVEKVNTMTVKETELQKEMLAMVQKTTELKEEFSREKNRLTEDLKLVSEEMKSRKGQLKELILENSELKKSLDCVHKDQMEKQGKIREEIAEYQLRLQEAEKKHQALLLDINKQYEMEIQTYREKLTSKEECLSSQKVEIDLLKSSKEELNNSLKVTTEILEELKKTKMENLKYADKLKKENDRAQGKIKLLIKSCKQLEEEKGMLQKEVSHLEAAQEKQKAGTVVDANVDELMTEMKELKETLEEKTKEADEYLDKYCSLLISHEKLEKAKEMLETQVARLSSQQSKLNLRSSPSLNSVVPGPSPVPSATEKKLSSGPNKASGKRQRSGGIREDGGETTPSTPEKFSKKSRKAVKSGIHPAEGAEDAEPEPEGLPEVVKKGFADIPTGKTSPYILRRTTMVTRTSPRLAAQKLAPSPLSLDKENLAETSKPTAGGNRSQKVKVTQQSPVDSGTALREPATRSLSISNLPERSSADSPREGLRAKQGRLAPSPEAGPESKGSENCRVQ</sequence>
<feature type="compositionally biased region" description="Acidic residues" evidence="2">
    <location>
        <begin position="3036"/>
        <end position="3046"/>
    </location>
</feature>
<dbReference type="InterPro" id="IPR019513">
    <property type="entry name" value="Centromere_CenpF_leu-rich_rpt"/>
</dbReference>
<feature type="domain" description="Centromere protein Cenp-F N-terminal" evidence="4">
    <location>
        <begin position="107"/>
        <end position="410"/>
    </location>
</feature>
<dbReference type="GO" id="GO:0042803">
    <property type="term" value="F:protein homodimerization activity"/>
    <property type="evidence" value="ECO:0007669"/>
    <property type="project" value="InterPro"/>
</dbReference>
<feature type="domain" description="Kinetochore protein Cenp-F/LEK1 Rb protein-binding" evidence="5">
    <location>
        <begin position="3036"/>
        <end position="3079"/>
    </location>
</feature>
<feature type="coiled-coil region" evidence="1">
    <location>
        <begin position="942"/>
        <end position="976"/>
    </location>
</feature>
<proteinExistence type="predicted"/>
<dbReference type="GO" id="GO:0005634">
    <property type="term" value="C:nucleus"/>
    <property type="evidence" value="ECO:0007669"/>
    <property type="project" value="TreeGrafter"/>
</dbReference>
<feature type="coiled-coil region" evidence="1">
    <location>
        <begin position="1681"/>
        <end position="1719"/>
    </location>
</feature>
<dbReference type="PANTHER" id="PTHR18874">
    <property type="entry name" value="CMF/LEK/CENP CELL DIVISION-RELATED"/>
    <property type="match status" value="1"/>
</dbReference>
<protein>
    <recommendedName>
        <fullName evidence="8">Centromere protein F</fullName>
    </recommendedName>
</protein>
<feature type="domain" description="Centromere protein Cenp-F leucine-rich repeat-containing" evidence="3">
    <location>
        <begin position="2380"/>
        <end position="2518"/>
    </location>
</feature>
<feature type="region of interest" description="Disordered" evidence="2">
    <location>
        <begin position="45"/>
        <end position="67"/>
    </location>
</feature>
<reference evidence="7" key="1">
    <citation type="journal article" date="2019" name="IScience">
        <title>Narwhal Genome Reveals Long-Term Low Genetic Diversity despite Current Large Abundance Size.</title>
        <authorList>
            <person name="Westbury M.V."/>
            <person name="Petersen B."/>
            <person name="Garde E."/>
            <person name="Heide-Jorgensen M.P."/>
            <person name="Lorenzen E.D."/>
        </authorList>
    </citation>
    <scope>NUCLEOTIDE SEQUENCE [LARGE SCALE GENOMIC DNA]</scope>
</reference>
<dbReference type="Proteomes" id="UP000308365">
    <property type="component" value="Unassembled WGS sequence"/>
</dbReference>
<evidence type="ECO:0000313" key="7">
    <source>
        <dbReference type="Proteomes" id="UP000308365"/>
    </source>
</evidence>
<feature type="compositionally biased region" description="Low complexity" evidence="2">
    <location>
        <begin position="2965"/>
        <end position="2974"/>
    </location>
</feature>
<evidence type="ECO:0008006" key="8">
    <source>
        <dbReference type="Google" id="ProtNLM"/>
    </source>
</evidence>
<feature type="coiled-coil region" evidence="1">
    <location>
        <begin position="267"/>
        <end position="294"/>
    </location>
</feature>
<feature type="region of interest" description="Disordered" evidence="2">
    <location>
        <begin position="1332"/>
        <end position="1363"/>
    </location>
</feature>
<evidence type="ECO:0000259" key="5">
    <source>
        <dbReference type="Pfam" id="PF10490"/>
    </source>
</evidence>
<dbReference type="GO" id="GO:0051310">
    <property type="term" value="P:metaphase chromosome alignment"/>
    <property type="evidence" value="ECO:0007669"/>
    <property type="project" value="TreeGrafter"/>
</dbReference>
<feature type="compositionally biased region" description="Basic and acidic residues" evidence="2">
    <location>
        <begin position="3145"/>
        <end position="3155"/>
    </location>
</feature>
<organism evidence="6 7">
    <name type="scientific">Monodon monoceros</name>
    <name type="common">Narwhal</name>
    <name type="synonym">Ceratodon monodon</name>
    <dbReference type="NCBI Taxonomy" id="40151"/>
    <lineage>
        <taxon>Eukaryota</taxon>
        <taxon>Metazoa</taxon>
        <taxon>Chordata</taxon>
        <taxon>Craniata</taxon>
        <taxon>Vertebrata</taxon>
        <taxon>Euteleostomi</taxon>
        <taxon>Mammalia</taxon>
        <taxon>Eutheria</taxon>
        <taxon>Laurasiatheria</taxon>
        <taxon>Artiodactyla</taxon>
        <taxon>Whippomorpha</taxon>
        <taxon>Cetacea</taxon>
        <taxon>Odontoceti</taxon>
        <taxon>Monodontidae</taxon>
        <taxon>Monodon</taxon>
    </lineage>
</organism>
<dbReference type="GO" id="GO:0070840">
    <property type="term" value="F:dynein complex binding"/>
    <property type="evidence" value="ECO:0007669"/>
    <property type="project" value="InterPro"/>
</dbReference>
<evidence type="ECO:0000256" key="1">
    <source>
        <dbReference type="SAM" id="Coils"/>
    </source>
</evidence>
<feature type="coiled-coil region" evidence="1">
    <location>
        <begin position="2695"/>
        <end position="2722"/>
    </location>
</feature>
<feature type="region of interest" description="Disordered" evidence="2">
    <location>
        <begin position="563"/>
        <end position="600"/>
    </location>
</feature>
<dbReference type="PANTHER" id="PTHR18874:SF10">
    <property type="entry name" value="CENTROMERE PROTEIN F"/>
    <property type="match status" value="1"/>
</dbReference>